<protein>
    <submittedName>
        <fullName evidence="1">Aspartic protease SNP2</fullName>
    </submittedName>
</protein>
<dbReference type="AlphaFoldDB" id="A0AAE1L7V0"/>
<gene>
    <name evidence="1" type="ORF">KUF71_019732</name>
</gene>
<evidence type="ECO:0000313" key="2">
    <source>
        <dbReference type="Proteomes" id="UP001219518"/>
    </source>
</evidence>
<keyword evidence="1" id="KW-0645">Protease</keyword>
<keyword evidence="1" id="KW-0378">Hydrolase</keyword>
<comment type="caution">
    <text evidence="1">The sequence shown here is derived from an EMBL/GenBank/DDBJ whole genome shotgun (WGS) entry which is preliminary data.</text>
</comment>
<reference evidence="1" key="1">
    <citation type="submission" date="2021-07" db="EMBL/GenBank/DDBJ databases">
        <authorList>
            <person name="Catto M.A."/>
            <person name="Jacobson A."/>
            <person name="Kennedy G."/>
            <person name="Labadie P."/>
            <person name="Hunt B.G."/>
            <person name="Srinivasan R."/>
        </authorList>
    </citation>
    <scope>NUCLEOTIDE SEQUENCE</scope>
    <source>
        <strain evidence="1">PL_HMW_Pooled</strain>
        <tissue evidence="1">Head</tissue>
    </source>
</reference>
<organism evidence="1 2">
    <name type="scientific">Frankliniella fusca</name>
    <dbReference type="NCBI Taxonomy" id="407009"/>
    <lineage>
        <taxon>Eukaryota</taxon>
        <taxon>Metazoa</taxon>
        <taxon>Ecdysozoa</taxon>
        <taxon>Arthropoda</taxon>
        <taxon>Hexapoda</taxon>
        <taxon>Insecta</taxon>
        <taxon>Pterygota</taxon>
        <taxon>Neoptera</taxon>
        <taxon>Paraneoptera</taxon>
        <taxon>Thysanoptera</taxon>
        <taxon>Terebrantia</taxon>
        <taxon>Thripoidea</taxon>
        <taxon>Thripidae</taxon>
        <taxon>Frankliniella</taxon>
    </lineage>
</organism>
<keyword evidence="2" id="KW-1185">Reference proteome</keyword>
<sequence>MLCPFQTHSLLFLLKKIEDYFTSLEAAKDVYCFMVQPLAISAPPFCLAIFSTDNKFDATQCKKRWDFIQKELKKEGVEMFVVASDGDGKQLKAMMATTFSSENNKWPWFSACLGHQSKNYFCFQDIIHILVKLKSRFIKPSIILPFGKQFVASRGHIVELIKICSKDQHQLTPSVLQPKDKMNYKAAEKLCSDKVSALLRSEIAGSEATAVFLDLMREITSAYLDPKMSPLKRIETVWKWVFFLRIWRHWIQNEDDYNLSNNFITSNTYSCLELNAHSLIQTIQVLRDSEEPEQFLPWLFTSQPCEEIFRKLRSISTFSSSITTFSLLDVQHKVRRLDILSELQVMLENFCNVPRAKKASKKQEETLSNFILPEDFEIEQTVEASYGQAAKVCKKLGLRVPSRAPTCALNLEDHVDEDDEDDLVIEIDGRTDTFPLEPEDQVTDDTSDVLEDLCVSTVSIELNTFDDVNLTPTCPFVKVCDGSGHTRIIRKSSLVWLLSSGDTKLSSDRLHRVRAAQVKHQPAWSTASLSKPRREETIFIGDWCAFNEDNIIYIGRIVAFSYMSGKTLKDKEYSADSVPTSAPKSGARGVGVLCSWFTLKKRELKPVNMDVHGYFNLKFYICTVPRPQINEQGKLSVTFSNADLINI</sequence>
<accession>A0AAE1L7V0</accession>
<reference evidence="1" key="2">
    <citation type="journal article" date="2023" name="BMC Genomics">
        <title>Pest status, molecular evolution, and epigenetic factors derived from the genome assembly of Frankliniella fusca, a thysanopteran phytovirus vector.</title>
        <authorList>
            <person name="Catto M.A."/>
            <person name="Labadie P.E."/>
            <person name="Jacobson A.L."/>
            <person name="Kennedy G.G."/>
            <person name="Srinivasan R."/>
            <person name="Hunt B.G."/>
        </authorList>
    </citation>
    <scope>NUCLEOTIDE SEQUENCE</scope>
    <source>
        <strain evidence="1">PL_HMW_Pooled</strain>
    </source>
</reference>
<proteinExistence type="predicted"/>
<name>A0AAE1L7V0_9NEOP</name>
<evidence type="ECO:0000313" key="1">
    <source>
        <dbReference type="EMBL" id="KAK3909723.1"/>
    </source>
</evidence>
<dbReference type="GO" id="GO:0006508">
    <property type="term" value="P:proteolysis"/>
    <property type="evidence" value="ECO:0007669"/>
    <property type="project" value="UniProtKB-KW"/>
</dbReference>
<dbReference type="GO" id="GO:0008233">
    <property type="term" value="F:peptidase activity"/>
    <property type="evidence" value="ECO:0007669"/>
    <property type="project" value="UniProtKB-KW"/>
</dbReference>
<dbReference type="Proteomes" id="UP001219518">
    <property type="component" value="Unassembled WGS sequence"/>
</dbReference>
<dbReference type="EMBL" id="JAHWGI010000111">
    <property type="protein sequence ID" value="KAK3909723.1"/>
    <property type="molecule type" value="Genomic_DNA"/>
</dbReference>